<dbReference type="InterPro" id="IPR011990">
    <property type="entry name" value="TPR-like_helical_dom_sf"/>
</dbReference>
<proteinExistence type="predicted"/>
<dbReference type="GO" id="GO:0003676">
    <property type="term" value="F:nucleic acid binding"/>
    <property type="evidence" value="ECO:0007669"/>
    <property type="project" value="InterPro"/>
</dbReference>
<dbReference type="RefSeq" id="WP_024267548.1">
    <property type="nucleotide sequence ID" value="NC_023035.1"/>
</dbReference>
<organism evidence="3 4">
    <name type="scientific">Salinispira pacifica</name>
    <dbReference type="NCBI Taxonomy" id="1307761"/>
    <lineage>
        <taxon>Bacteria</taxon>
        <taxon>Pseudomonadati</taxon>
        <taxon>Spirochaetota</taxon>
        <taxon>Spirochaetia</taxon>
        <taxon>Spirochaetales</taxon>
        <taxon>Spirochaetaceae</taxon>
        <taxon>Salinispira</taxon>
    </lineage>
</organism>
<evidence type="ECO:0000259" key="2">
    <source>
        <dbReference type="Pfam" id="PF13482"/>
    </source>
</evidence>
<protein>
    <recommendedName>
        <fullName evidence="2">YprB ribonuclease H-like domain-containing protein</fullName>
    </recommendedName>
</protein>
<gene>
    <name evidence="3" type="ORF">L21SP2_1223</name>
</gene>
<accession>V5WGE9</accession>
<dbReference type="HOGENOM" id="CLU_582514_0_0_12"/>
<dbReference type="Gene3D" id="3.30.420.10">
    <property type="entry name" value="Ribonuclease H-like superfamily/Ribonuclease H"/>
    <property type="match status" value="1"/>
</dbReference>
<dbReference type="PANTHER" id="PTHR38462:SF1">
    <property type="entry name" value="YPRB RIBONUCLEASE H-LIKE DOMAIN-CONTAINING PROTEIN"/>
    <property type="match status" value="1"/>
</dbReference>
<feature type="compositionally biased region" description="Basic and acidic residues" evidence="1">
    <location>
        <begin position="44"/>
        <end position="53"/>
    </location>
</feature>
<dbReference type="PANTHER" id="PTHR38462">
    <property type="entry name" value="EXONUCLEASE-LIKE PROTEIN"/>
    <property type="match status" value="1"/>
</dbReference>
<dbReference type="Proteomes" id="UP000018680">
    <property type="component" value="Chromosome"/>
</dbReference>
<feature type="domain" description="YprB ribonuclease H-like" evidence="2">
    <location>
        <begin position="124"/>
        <end position="298"/>
    </location>
</feature>
<name>V5WGE9_9SPIO</name>
<dbReference type="eggNOG" id="COG3359">
    <property type="taxonomic scope" value="Bacteria"/>
</dbReference>
<dbReference type="InterPro" id="IPR012337">
    <property type="entry name" value="RNaseH-like_sf"/>
</dbReference>
<dbReference type="InterPro" id="IPR036397">
    <property type="entry name" value="RNaseH_sf"/>
</dbReference>
<dbReference type="EMBL" id="CP006939">
    <property type="protein sequence ID" value="AHC14624.1"/>
    <property type="molecule type" value="Genomic_DNA"/>
</dbReference>
<reference evidence="3 4" key="1">
    <citation type="journal article" date="2015" name="Stand. Genomic Sci.">
        <title>Complete genome sequence and description of Salinispira pacifica gen. nov., sp. nov., a novel spirochaete isolated form a hypersaline microbial mat.</title>
        <authorList>
            <person name="Ben Hania W."/>
            <person name="Joseph M."/>
            <person name="Schumann P."/>
            <person name="Bunk B."/>
            <person name="Fiebig A."/>
            <person name="Sproer C."/>
            <person name="Klenk H.P."/>
            <person name="Fardeau M.L."/>
            <person name="Spring S."/>
        </authorList>
    </citation>
    <scope>NUCLEOTIDE SEQUENCE [LARGE SCALE GENOMIC DNA]</scope>
    <source>
        <strain evidence="3 4">L21-RPul-D2</strain>
    </source>
</reference>
<dbReference type="InterPro" id="IPR038720">
    <property type="entry name" value="YprB_RNase_H-like_dom"/>
</dbReference>
<dbReference type="KEGG" id="slr:L21SP2_1223"/>
<feature type="region of interest" description="Disordered" evidence="1">
    <location>
        <begin position="414"/>
        <end position="446"/>
    </location>
</feature>
<evidence type="ECO:0000313" key="4">
    <source>
        <dbReference type="Proteomes" id="UP000018680"/>
    </source>
</evidence>
<feature type="region of interest" description="Disordered" evidence="1">
    <location>
        <begin position="1"/>
        <end position="79"/>
    </location>
</feature>
<dbReference type="SUPFAM" id="SSF53098">
    <property type="entry name" value="Ribonuclease H-like"/>
    <property type="match status" value="1"/>
</dbReference>
<evidence type="ECO:0000313" key="3">
    <source>
        <dbReference type="EMBL" id="AHC14624.1"/>
    </source>
</evidence>
<dbReference type="SUPFAM" id="SSF48452">
    <property type="entry name" value="TPR-like"/>
    <property type="match status" value="1"/>
</dbReference>
<dbReference type="AlphaFoldDB" id="V5WGE9"/>
<dbReference type="OrthoDB" id="9790530at2"/>
<evidence type="ECO:0000256" key="1">
    <source>
        <dbReference type="SAM" id="MobiDB-lite"/>
    </source>
</evidence>
<feature type="compositionally biased region" description="Low complexity" evidence="1">
    <location>
        <begin position="15"/>
        <end position="32"/>
    </location>
</feature>
<keyword evidence="4" id="KW-1185">Reference proteome</keyword>
<dbReference type="STRING" id="1307761.L21SP2_1223"/>
<feature type="compositionally biased region" description="Basic and acidic residues" evidence="1">
    <location>
        <begin position="1"/>
        <end position="14"/>
    </location>
</feature>
<dbReference type="Pfam" id="PF13482">
    <property type="entry name" value="RNase_H_2"/>
    <property type="match status" value="1"/>
</dbReference>
<sequence length="469" mass="53326">MDLYERIKKIKEQQSQKPSPAAKSSPAHTPSPTRKPSPPPETAGSRHETRREIPPAPAPSDGAARARSDGSDGLDESAPAESRGWISLYPMVWTRVLNYELSPPSSSPHPGLGWNGSGWDEYRYYDTETTGLSSGAGTYVFLFGSGRFTDQGFQVQQWFLGDFPWEPEFLTAMGESMEEEAVYVSYNGRSFDYPLLTSRYVMNGLVCPMYRQLDLLYIARRLFGQGLERCRLSDMEDHVLNIRRELDIPGSEIPDLYFRVQREADLEIEGKMPSAYRDLEPVFAHHAQDIVSLARLHIRMHRELENLQQGVLTPAVSVKGAARQLLSAGMEKEALDILREHAAGQRELLMLAGLLKRRREYEAAFPVWQKLFETYRDHDALTNILIEFEHRRKDYSSALRLIDRVLQEERSGLKEELPGLTPDAGRDPASADPGGSGNRAAQEHGAEDIRIRRLEYRRERIRRKISRRG</sequence>